<dbReference type="AlphaFoldDB" id="A0A6L9XXK5"/>
<accession>A0A6L9XXK5</accession>
<name>A0A6L9XXK5_9MICO</name>
<dbReference type="Proteomes" id="UP000474967">
    <property type="component" value="Unassembled WGS sequence"/>
</dbReference>
<gene>
    <name evidence="2" type="ORF">G3T36_07800</name>
</gene>
<protein>
    <submittedName>
        <fullName evidence="2">Uncharacterized protein</fullName>
    </submittedName>
</protein>
<evidence type="ECO:0000313" key="3">
    <source>
        <dbReference type="Proteomes" id="UP000474967"/>
    </source>
</evidence>
<comment type="caution">
    <text evidence="2">The sequence shown here is derived from an EMBL/GenBank/DDBJ whole genome shotgun (WGS) entry which is preliminary data.</text>
</comment>
<sequence length="144" mass="15972">MTPPRNPANDTAFPKNDRGSGSLNDYKFDFIPRNARTRIQLAGSDPYQDELRTALDENGAEVHTAGGQRTIEEERTDAPMDLRLFLGRRVSGVVGTVPRGLEPAIVEALGRLERANKPLRIPAEIVTTRHGLRVELLMGQTRDL</sequence>
<proteinExistence type="predicted"/>
<evidence type="ECO:0000256" key="1">
    <source>
        <dbReference type="SAM" id="MobiDB-lite"/>
    </source>
</evidence>
<keyword evidence="3" id="KW-1185">Reference proteome</keyword>
<dbReference type="RefSeq" id="WP_163288946.1">
    <property type="nucleotide sequence ID" value="NZ_JAAGWY010000001.1"/>
</dbReference>
<feature type="region of interest" description="Disordered" evidence="1">
    <location>
        <begin position="1"/>
        <end position="24"/>
    </location>
</feature>
<reference evidence="2 3" key="1">
    <citation type="journal article" date="2014" name="J. Microbiol.">
        <title>Diaminobutyricibacter tongyongensis gen. nov., sp. nov. and Homoserinibacter gongjuensis gen. nov., sp. nov. belong to the family Microbacteriaceae.</title>
        <authorList>
            <person name="Kim S.J."/>
            <person name="Ahn J.H."/>
            <person name="Weon H.Y."/>
            <person name="Hamada M."/>
            <person name="Suzuki K."/>
            <person name="Kwon S.W."/>
        </authorList>
    </citation>
    <scope>NUCLEOTIDE SEQUENCE [LARGE SCALE GENOMIC DNA]</scope>
    <source>
        <strain evidence="2 3">NBRC 108724</strain>
    </source>
</reference>
<dbReference type="EMBL" id="JAAGWY010000001">
    <property type="protein sequence ID" value="NEN05774.1"/>
    <property type="molecule type" value="Genomic_DNA"/>
</dbReference>
<evidence type="ECO:0000313" key="2">
    <source>
        <dbReference type="EMBL" id="NEN05774.1"/>
    </source>
</evidence>
<organism evidence="2 3">
    <name type="scientific">Leifsonia tongyongensis</name>
    <dbReference type="NCBI Taxonomy" id="1268043"/>
    <lineage>
        <taxon>Bacteria</taxon>
        <taxon>Bacillati</taxon>
        <taxon>Actinomycetota</taxon>
        <taxon>Actinomycetes</taxon>
        <taxon>Micrococcales</taxon>
        <taxon>Microbacteriaceae</taxon>
        <taxon>Leifsonia</taxon>
    </lineage>
</organism>